<keyword evidence="5" id="KW-0732">Signal</keyword>
<dbReference type="GO" id="GO:0019216">
    <property type="term" value="P:regulation of lipid metabolic process"/>
    <property type="evidence" value="ECO:0007669"/>
    <property type="project" value="TreeGrafter"/>
</dbReference>
<dbReference type="Pfam" id="PF07047">
    <property type="entry name" value="OPA3"/>
    <property type="match status" value="1"/>
</dbReference>
<gene>
    <name evidence="6" type="ORF">B0A54_09476</name>
</gene>
<reference evidence="6 7" key="1">
    <citation type="submission" date="2017-03" db="EMBL/GenBank/DDBJ databases">
        <title>Genomes of endolithic fungi from Antarctica.</title>
        <authorList>
            <person name="Coleine C."/>
            <person name="Masonjones S."/>
            <person name="Stajich J.E."/>
        </authorList>
    </citation>
    <scope>NUCLEOTIDE SEQUENCE [LARGE SCALE GENOMIC DNA]</scope>
    <source>
        <strain evidence="6 7">CCFEE 5311</strain>
    </source>
</reference>
<evidence type="ECO:0000256" key="1">
    <source>
        <dbReference type="ARBA" id="ARBA00007584"/>
    </source>
</evidence>
<dbReference type="AlphaFoldDB" id="A0A4U0URC2"/>
<dbReference type="InterPro" id="IPR010754">
    <property type="entry name" value="OPA3-like"/>
</dbReference>
<keyword evidence="2 3" id="KW-0175">Coiled coil</keyword>
<organism evidence="6 7">
    <name type="scientific">Friedmanniomyces endolithicus</name>
    <dbReference type="NCBI Taxonomy" id="329885"/>
    <lineage>
        <taxon>Eukaryota</taxon>
        <taxon>Fungi</taxon>
        <taxon>Dikarya</taxon>
        <taxon>Ascomycota</taxon>
        <taxon>Pezizomycotina</taxon>
        <taxon>Dothideomycetes</taxon>
        <taxon>Dothideomycetidae</taxon>
        <taxon>Mycosphaerellales</taxon>
        <taxon>Teratosphaeriaceae</taxon>
        <taxon>Friedmanniomyces</taxon>
    </lineage>
</organism>
<evidence type="ECO:0000313" key="6">
    <source>
        <dbReference type="EMBL" id="TKA38541.1"/>
    </source>
</evidence>
<sequence>MSLTFKLLSLAIRTAAKPIGNYIKRQAKEHVGFRRFAVAQAQRVHQVDMRMRLGILHDAEAQQRMHEREQKAAEERKRKAEAPTVRSAAEQTKHEEDQARAELEGEPKKKAEEKKEPTKLKIRPLSESKAIELGANFFSEAFIFAVAAGLLVWDNWRSRRKESARRDDVAEKLAELETEVGRLRLHYEPQLAEATEVAKPDPKYNWYNPAGWWKKPEPLDGGEIPQASDGNGSIPGNVPRPPAPAQRINPTGIVKGVDGKEPASKASKELETAVKNTIPPAQVPPASKPPPGRVDSATTASRIESMSLTKLYIFAALNAEGVTLIWPIVSVFGVSIGVWVTIEALLTVPAESRLDTHDIAIPLGATVNPATGIATTTRHLRYLLLAPSSVDQRQVGVTLDRIQHFASLTGGQDLALVFLLQPPPATTFIPAKQLLEDAGNCRQSNSEGMHAYTSLQAALMDRSDIPYIPVLPLATLLALPDLLKQHASSRTGTPPKAIVKPPRSSDLLRLCTANPPMPQQTAYVLSDLFPDLRELATACTSISSAPASSSPSARAAASLLSSQDTEMFGMSTQTSHAGGYGKLKRLRDLVGEQQCLDVVDFWREEWTAD</sequence>
<dbReference type="OrthoDB" id="2129069at2759"/>
<proteinExistence type="inferred from homology"/>
<feature type="compositionally biased region" description="Basic and acidic residues" evidence="4">
    <location>
        <begin position="91"/>
        <end position="119"/>
    </location>
</feature>
<protein>
    <submittedName>
        <fullName evidence="6">Uncharacterized protein</fullName>
    </submittedName>
</protein>
<feature type="compositionally biased region" description="Basic and acidic residues" evidence="4">
    <location>
        <begin position="257"/>
        <end position="272"/>
    </location>
</feature>
<dbReference type="PANTHER" id="PTHR12499:SF0">
    <property type="entry name" value="OPTIC ATROPHY 3 PROTEIN"/>
    <property type="match status" value="1"/>
</dbReference>
<evidence type="ECO:0000256" key="5">
    <source>
        <dbReference type="SAM" id="SignalP"/>
    </source>
</evidence>
<dbReference type="PANTHER" id="PTHR12499">
    <property type="entry name" value="OPTIC ATROPHY 3 PROTEIN OPA3"/>
    <property type="match status" value="1"/>
</dbReference>
<feature type="region of interest" description="Disordered" evidence="4">
    <location>
        <begin position="217"/>
        <end position="298"/>
    </location>
</feature>
<accession>A0A4U0URC2</accession>
<evidence type="ECO:0000256" key="2">
    <source>
        <dbReference type="ARBA" id="ARBA00023054"/>
    </source>
</evidence>
<evidence type="ECO:0000256" key="3">
    <source>
        <dbReference type="SAM" id="Coils"/>
    </source>
</evidence>
<feature type="compositionally biased region" description="Basic and acidic residues" evidence="4">
    <location>
        <begin position="62"/>
        <end position="81"/>
    </location>
</feature>
<dbReference type="Proteomes" id="UP000310066">
    <property type="component" value="Unassembled WGS sequence"/>
</dbReference>
<dbReference type="GO" id="GO:0005739">
    <property type="term" value="C:mitochondrion"/>
    <property type="evidence" value="ECO:0007669"/>
    <property type="project" value="TreeGrafter"/>
</dbReference>
<evidence type="ECO:0000313" key="7">
    <source>
        <dbReference type="Proteomes" id="UP000310066"/>
    </source>
</evidence>
<evidence type="ECO:0000256" key="4">
    <source>
        <dbReference type="SAM" id="MobiDB-lite"/>
    </source>
</evidence>
<name>A0A4U0URC2_9PEZI</name>
<feature type="chain" id="PRO_5021001635" evidence="5">
    <location>
        <begin position="17"/>
        <end position="609"/>
    </location>
</feature>
<feature type="coiled-coil region" evidence="3">
    <location>
        <begin position="159"/>
        <end position="186"/>
    </location>
</feature>
<feature type="region of interest" description="Disordered" evidence="4">
    <location>
        <begin position="62"/>
        <end position="119"/>
    </location>
</feature>
<feature type="signal peptide" evidence="5">
    <location>
        <begin position="1"/>
        <end position="16"/>
    </location>
</feature>
<feature type="compositionally biased region" description="Pro residues" evidence="4">
    <location>
        <begin position="281"/>
        <end position="292"/>
    </location>
</feature>
<comment type="caution">
    <text evidence="6">The sequence shown here is derived from an EMBL/GenBank/DDBJ whole genome shotgun (WGS) entry which is preliminary data.</text>
</comment>
<comment type="similarity">
    <text evidence="1">Belongs to the OPA3 family.</text>
</comment>
<dbReference type="EMBL" id="NAJP01000044">
    <property type="protein sequence ID" value="TKA38541.1"/>
    <property type="molecule type" value="Genomic_DNA"/>
</dbReference>